<protein>
    <submittedName>
        <fullName evidence="2">Uncharacterized protein</fullName>
    </submittedName>
</protein>
<dbReference type="EMBL" id="JAGQHS010000003">
    <property type="protein sequence ID" value="MCA9754400.1"/>
    <property type="molecule type" value="Genomic_DNA"/>
</dbReference>
<dbReference type="SUPFAM" id="SSF52540">
    <property type="entry name" value="P-loop containing nucleoside triphosphate hydrolases"/>
    <property type="match status" value="1"/>
</dbReference>
<dbReference type="InterPro" id="IPR027417">
    <property type="entry name" value="P-loop_NTPase"/>
</dbReference>
<evidence type="ECO:0000256" key="1">
    <source>
        <dbReference type="SAM" id="MobiDB-lite"/>
    </source>
</evidence>
<proteinExistence type="predicted"/>
<reference evidence="2" key="2">
    <citation type="journal article" date="2021" name="Microbiome">
        <title>Successional dynamics and alternative stable states in a saline activated sludge microbial community over 9 years.</title>
        <authorList>
            <person name="Wang Y."/>
            <person name="Ye J."/>
            <person name="Ju F."/>
            <person name="Liu L."/>
            <person name="Boyd J.A."/>
            <person name="Deng Y."/>
            <person name="Parks D.H."/>
            <person name="Jiang X."/>
            <person name="Yin X."/>
            <person name="Woodcroft B.J."/>
            <person name="Tyson G.W."/>
            <person name="Hugenholtz P."/>
            <person name="Polz M.F."/>
            <person name="Zhang T."/>
        </authorList>
    </citation>
    <scope>NUCLEOTIDE SEQUENCE</scope>
    <source>
        <strain evidence="2">HKST-UBA02</strain>
    </source>
</reference>
<dbReference type="AlphaFoldDB" id="A0A956SBH5"/>
<dbReference type="Gene3D" id="3.40.50.300">
    <property type="entry name" value="P-loop containing nucleotide triphosphate hydrolases"/>
    <property type="match status" value="1"/>
</dbReference>
<sequence length="363" mass="39043">MRPTSTRILSDLITASRLPSLRIGAVFPLETTAIPDGHPEARPEPSSDWNLDALTGRLVELSSAGSSVALTAVSALVVEAQLRREPAAWVAIGESTFYPPDLAEVGCDLENLPVVKVPDARTAARAADLLLRSGGFRLVVIDGVGSPYIRTRRLEPSRTRFYPGYGPTYSESADRQIADMQADAMYLDRFGSSSERARAAARAGSSTSAGSVRSGSSSDRSDSSTGSSSGWNRDTRRYVPNEMRSRGFSGDALADGTRAYPRSASNADRFGDPHHRKTSASIPSAAQTRLAGLTKRHRAVLVCVTYKEHGSASLGALVSLRGTGKVRKTSFDRFTWELEALKDKRRAPGWEHSGVCRGPTGLF</sequence>
<evidence type="ECO:0000313" key="2">
    <source>
        <dbReference type="EMBL" id="MCA9754400.1"/>
    </source>
</evidence>
<organism evidence="2 3">
    <name type="scientific">Eiseniibacteriota bacterium</name>
    <dbReference type="NCBI Taxonomy" id="2212470"/>
    <lineage>
        <taxon>Bacteria</taxon>
        <taxon>Candidatus Eiseniibacteriota</taxon>
    </lineage>
</organism>
<dbReference type="Proteomes" id="UP000739538">
    <property type="component" value="Unassembled WGS sequence"/>
</dbReference>
<name>A0A956SBH5_UNCEI</name>
<accession>A0A956SBH5</accession>
<feature type="region of interest" description="Disordered" evidence="1">
    <location>
        <begin position="197"/>
        <end position="282"/>
    </location>
</feature>
<feature type="compositionally biased region" description="Low complexity" evidence="1">
    <location>
        <begin position="197"/>
        <end position="230"/>
    </location>
</feature>
<gene>
    <name evidence="2" type="ORF">KDA27_01255</name>
</gene>
<feature type="compositionally biased region" description="Basic and acidic residues" evidence="1">
    <location>
        <begin position="233"/>
        <end position="245"/>
    </location>
</feature>
<reference evidence="2" key="1">
    <citation type="submission" date="2020-04" db="EMBL/GenBank/DDBJ databases">
        <authorList>
            <person name="Zhang T."/>
        </authorList>
    </citation>
    <scope>NUCLEOTIDE SEQUENCE</scope>
    <source>
        <strain evidence="2">HKST-UBA02</strain>
    </source>
</reference>
<comment type="caution">
    <text evidence="2">The sequence shown here is derived from an EMBL/GenBank/DDBJ whole genome shotgun (WGS) entry which is preliminary data.</text>
</comment>
<evidence type="ECO:0000313" key="3">
    <source>
        <dbReference type="Proteomes" id="UP000739538"/>
    </source>
</evidence>